<gene>
    <name evidence="2" type="ORF">HZA61_06070</name>
</gene>
<dbReference type="InterPro" id="IPR021280">
    <property type="entry name" value="TMEM260-like"/>
</dbReference>
<accession>A0A933W2N1</accession>
<evidence type="ECO:0000313" key="3">
    <source>
        <dbReference type="Proteomes" id="UP000696931"/>
    </source>
</evidence>
<organism evidence="2 3">
    <name type="scientific">Eiseniibacteriota bacterium</name>
    <dbReference type="NCBI Taxonomy" id="2212470"/>
    <lineage>
        <taxon>Bacteria</taxon>
        <taxon>Candidatus Eiseniibacteriota</taxon>
    </lineage>
</organism>
<dbReference type="InterPro" id="IPR052724">
    <property type="entry name" value="GT117_domain-containing"/>
</dbReference>
<feature type="transmembrane region" description="Helical" evidence="1">
    <location>
        <begin position="20"/>
        <end position="41"/>
    </location>
</feature>
<keyword evidence="1" id="KW-0812">Transmembrane</keyword>
<protein>
    <submittedName>
        <fullName evidence="2">DUF2723 domain-containing protein</fullName>
    </submittedName>
</protein>
<dbReference type="Pfam" id="PF11028">
    <property type="entry name" value="TMEM260-like"/>
    <property type="match status" value="1"/>
</dbReference>
<feature type="transmembrane region" description="Helical" evidence="1">
    <location>
        <begin position="53"/>
        <end position="76"/>
    </location>
</feature>
<comment type="caution">
    <text evidence="2">The sequence shown here is derived from an EMBL/GenBank/DDBJ whole genome shotgun (WGS) entry which is preliminary data.</text>
</comment>
<feature type="transmembrane region" description="Helical" evidence="1">
    <location>
        <begin position="319"/>
        <end position="335"/>
    </location>
</feature>
<name>A0A933W2N1_UNCEI</name>
<feature type="transmembrane region" description="Helical" evidence="1">
    <location>
        <begin position="111"/>
        <end position="129"/>
    </location>
</feature>
<feature type="transmembrane region" description="Helical" evidence="1">
    <location>
        <begin position="204"/>
        <end position="223"/>
    </location>
</feature>
<evidence type="ECO:0000256" key="1">
    <source>
        <dbReference type="SAM" id="Phobius"/>
    </source>
</evidence>
<feature type="transmembrane region" description="Helical" evidence="1">
    <location>
        <begin position="342"/>
        <end position="366"/>
    </location>
</feature>
<dbReference type="EMBL" id="JACRIW010000041">
    <property type="protein sequence ID" value="MBI5169033.1"/>
    <property type="molecule type" value="Genomic_DNA"/>
</dbReference>
<feature type="transmembrane region" description="Helical" evidence="1">
    <location>
        <begin position="166"/>
        <end position="192"/>
    </location>
</feature>
<dbReference type="Proteomes" id="UP000696931">
    <property type="component" value="Unassembled WGS sequence"/>
</dbReference>
<feature type="transmembrane region" description="Helical" evidence="1">
    <location>
        <begin position="82"/>
        <end position="104"/>
    </location>
</feature>
<proteinExistence type="predicted"/>
<evidence type="ECO:0000313" key="2">
    <source>
        <dbReference type="EMBL" id="MBI5169033.1"/>
    </source>
</evidence>
<keyword evidence="1" id="KW-1133">Transmembrane helix</keyword>
<reference evidence="2" key="1">
    <citation type="submission" date="2020-07" db="EMBL/GenBank/DDBJ databases">
        <title>Huge and variable diversity of episymbiotic CPR bacteria and DPANN archaea in groundwater ecosystems.</title>
        <authorList>
            <person name="He C.Y."/>
            <person name="Keren R."/>
            <person name="Whittaker M."/>
            <person name="Farag I.F."/>
            <person name="Doudna J."/>
            <person name="Cate J.H.D."/>
            <person name="Banfield J.F."/>
        </authorList>
    </citation>
    <scope>NUCLEOTIDE SEQUENCE</scope>
    <source>
        <strain evidence="2">NC_groundwater_1813_Pr3_B-0.1um_71_17</strain>
    </source>
</reference>
<sequence length="546" mass="59331">MSRPPESSRAPALPAGAWRWIALAFAGALAIYATGAAPTVLEGDSGELQAVALAGGVAHSSGYPLFCLVSRLFALLPGDPAFRINLMSACFGAAGVATLVACGIELGLGGAAALAAGILFGAGFSWWSASLRAEVYTLSLFVMLLAWRHVNFALHTRAPRDRIVAAVLLGVACTGHLSHLGAVACLGLALAWAAWREGRTWPEWPALVGAFVLGLTPYLYLVWADHVNLGFDYLDYVDHIFYPGTGVPDARLDGAFERLRWLVFGRNLLPGSPMEFHPGDLLRAIRKHSVPVGLFELGLPATALVVPGFVRMFRLDAGQALRMLVLTVATLLLAAQVSFGGLFALFLLFPLALVSLLAALGLEWALGFVPRGAWRSVSVPLAAALLMVPTHELRRRAYVHPIGQERLMVHDEGSNRPLRLMYRRLKQPYAVRDFGRAIVRAVPDSALLVANWPDMGVVLYHTYGLRERGDLTLMQLSRPQYLIRARVWQERHDLARRPIVFLSMPPDVRAHLAVADSLDLSGGRWAYVVRTALTDLPATRGDRLGE</sequence>
<dbReference type="AlphaFoldDB" id="A0A933W2N1"/>
<dbReference type="PANTHER" id="PTHR16214:SF3">
    <property type="entry name" value="TRANSMEMBRANE PROTEIN 260"/>
    <property type="match status" value="1"/>
</dbReference>
<dbReference type="PANTHER" id="PTHR16214">
    <property type="entry name" value="TRANSMEMBRANE PROTEIN 260"/>
    <property type="match status" value="1"/>
</dbReference>
<feature type="transmembrane region" description="Helical" evidence="1">
    <location>
        <begin position="135"/>
        <end position="154"/>
    </location>
</feature>
<keyword evidence="1" id="KW-0472">Membrane</keyword>